<evidence type="ECO:0000259" key="12">
    <source>
        <dbReference type="PROSITE" id="PS50924"/>
    </source>
</evidence>
<dbReference type="SUPFAM" id="SSF55785">
    <property type="entry name" value="PYP-like sensor domain (PAS domain)"/>
    <property type="match status" value="1"/>
</dbReference>
<evidence type="ECO:0000256" key="8">
    <source>
        <dbReference type="ARBA" id="ARBA00023012"/>
    </source>
</evidence>
<dbReference type="PRINTS" id="PR00344">
    <property type="entry name" value="BCTRLSENSOR"/>
</dbReference>
<feature type="transmembrane region" description="Helical" evidence="9">
    <location>
        <begin position="45"/>
        <end position="71"/>
    </location>
</feature>
<dbReference type="GO" id="GO:0000155">
    <property type="term" value="F:phosphorelay sensor kinase activity"/>
    <property type="evidence" value="ECO:0007669"/>
    <property type="project" value="InterPro"/>
</dbReference>
<dbReference type="PANTHER" id="PTHR43065">
    <property type="entry name" value="SENSOR HISTIDINE KINASE"/>
    <property type="match status" value="1"/>
</dbReference>
<dbReference type="GO" id="GO:0016020">
    <property type="term" value="C:membrane"/>
    <property type="evidence" value="ECO:0007669"/>
    <property type="project" value="UniProtKB-UniRule"/>
</dbReference>
<dbReference type="PANTHER" id="PTHR43065:SF10">
    <property type="entry name" value="PEROXIDE STRESS-ACTIVATED HISTIDINE KINASE MAK3"/>
    <property type="match status" value="1"/>
</dbReference>
<evidence type="ECO:0000256" key="3">
    <source>
        <dbReference type="ARBA" id="ARBA00022553"/>
    </source>
</evidence>
<sequence length="628" mass="68132">MAAVNLIGSYNYALVALSVLIAMFASYAALDLAGRVTAAGGWTRAVWLLGGAGAMGTGIWSMHYIGMLAFILPIPVAYHWTTVLLSLFAAILASVIALYVVSRQKMGASRAVAGSVLMGAGIASMHYIGMAAMRLPAICQFNSFLVVLSVVFAVSISLAALRITFHLRDEKAGIGREKLAGAVVMGAAIPVMHYTGMAAASFTPSGMPADLTHAVSISALGTAGIAVVTFIVLGLALLTSWVDRRFAAQTLELQEEKLQRSEAYLAEAQRLTHTGSWAWRVAGRDALHLSEEWYRIYGFDPEDGPPAFEERLQRTHPEDRAKWLGAIDRAIAEKSNYEVEFRILLPDGSVKHIQTVGHPVLNASGDLAQFVGSSTDISQRKLAEEALRQARADLAHVSRATTMGELTASLAHEVNQPIAAAVTNANTCLRWLTRDQPDLEEAREAAARIVKNGTRAAEIIKRIRMVFTKDTPEWELVDLNDVIREMIVLLRSEATRHSISIRTELTADLPAVMGDRVQLQQVMMNLIMNSIDAMNDVAGPRELAIKSQRAENEQLMVSVCDTGVGLPAQQVDQIFNAFFTTKPRGTGMGLRISRSIVEEHGGRLWAADNSPRGASFFFALPTSVEGHE</sequence>
<dbReference type="InterPro" id="IPR003594">
    <property type="entry name" value="HATPase_dom"/>
</dbReference>
<dbReference type="Pfam" id="PF08447">
    <property type="entry name" value="PAS_3"/>
    <property type="match status" value="1"/>
</dbReference>
<dbReference type="InterPro" id="IPR013655">
    <property type="entry name" value="PAS_fold_3"/>
</dbReference>
<comment type="catalytic activity">
    <reaction evidence="1">
        <text>ATP + protein L-histidine = ADP + protein N-phospho-L-histidine.</text>
        <dbReference type="EC" id="2.7.13.3"/>
    </reaction>
</comment>
<dbReference type="InterPro" id="IPR000014">
    <property type="entry name" value="PAS"/>
</dbReference>
<evidence type="ECO:0000313" key="13">
    <source>
        <dbReference type="EMBL" id="XCB20481.1"/>
    </source>
</evidence>
<dbReference type="InterPro" id="IPR005330">
    <property type="entry name" value="MHYT_dom"/>
</dbReference>
<evidence type="ECO:0000256" key="9">
    <source>
        <dbReference type="PROSITE-ProRule" id="PRU00244"/>
    </source>
</evidence>
<name>A0AAU7YV58_9BACT</name>
<dbReference type="EMBL" id="CP132938">
    <property type="protein sequence ID" value="XCB20481.1"/>
    <property type="molecule type" value="Genomic_DNA"/>
</dbReference>
<keyword evidence="6" id="KW-0418">Kinase</keyword>
<dbReference type="InterPro" id="IPR035965">
    <property type="entry name" value="PAS-like_dom_sf"/>
</dbReference>
<gene>
    <name evidence="13" type="ORF">RBB81_12810</name>
</gene>
<dbReference type="AlphaFoldDB" id="A0AAU7YV58"/>
<keyword evidence="3" id="KW-0597">Phosphoprotein</keyword>
<dbReference type="PROSITE" id="PS50109">
    <property type="entry name" value="HIS_KIN"/>
    <property type="match status" value="1"/>
</dbReference>
<protein>
    <recommendedName>
        <fullName evidence="2">histidine kinase</fullName>
        <ecNumber evidence="2">2.7.13.3</ecNumber>
    </recommendedName>
</protein>
<evidence type="ECO:0000256" key="1">
    <source>
        <dbReference type="ARBA" id="ARBA00000085"/>
    </source>
</evidence>
<dbReference type="InterPro" id="IPR036097">
    <property type="entry name" value="HisK_dim/P_sf"/>
</dbReference>
<dbReference type="SMART" id="SM00387">
    <property type="entry name" value="HATPase_c"/>
    <property type="match status" value="1"/>
</dbReference>
<dbReference type="NCBIfam" id="TIGR00229">
    <property type="entry name" value="sensory_box"/>
    <property type="match status" value="1"/>
</dbReference>
<dbReference type="Gene3D" id="3.30.450.20">
    <property type="entry name" value="PAS domain"/>
    <property type="match status" value="1"/>
</dbReference>
<evidence type="ECO:0000256" key="4">
    <source>
        <dbReference type="ARBA" id="ARBA00022679"/>
    </source>
</evidence>
<feature type="transmembrane region" description="Helical" evidence="9">
    <location>
        <begin position="214"/>
        <end position="238"/>
    </location>
</feature>
<evidence type="ECO:0000256" key="5">
    <source>
        <dbReference type="ARBA" id="ARBA00022741"/>
    </source>
</evidence>
<dbReference type="RefSeq" id="WP_353070901.1">
    <property type="nucleotide sequence ID" value="NZ_CP132938.1"/>
</dbReference>
<dbReference type="InterPro" id="IPR000700">
    <property type="entry name" value="PAS-assoc_C"/>
</dbReference>
<feature type="transmembrane region" description="Helical" evidence="9">
    <location>
        <begin position="77"/>
        <end position="100"/>
    </location>
</feature>
<keyword evidence="9" id="KW-0472">Membrane</keyword>
<keyword evidence="8" id="KW-0902">Two-component regulatory system</keyword>
<dbReference type="SMART" id="SM00388">
    <property type="entry name" value="HisKA"/>
    <property type="match status" value="1"/>
</dbReference>
<dbReference type="InterPro" id="IPR005467">
    <property type="entry name" value="His_kinase_dom"/>
</dbReference>
<dbReference type="PROSITE" id="PS50113">
    <property type="entry name" value="PAC"/>
    <property type="match status" value="1"/>
</dbReference>
<evidence type="ECO:0000256" key="7">
    <source>
        <dbReference type="ARBA" id="ARBA00022840"/>
    </source>
</evidence>
<dbReference type="GO" id="GO:0005524">
    <property type="term" value="F:ATP binding"/>
    <property type="evidence" value="ECO:0007669"/>
    <property type="project" value="UniProtKB-KW"/>
</dbReference>
<dbReference type="InterPro" id="IPR036890">
    <property type="entry name" value="HATPase_C_sf"/>
</dbReference>
<feature type="transmembrane region" description="Helical" evidence="9">
    <location>
        <begin position="12"/>
        <end position="33"/>
    </location>
</feature>
<dbReference type="SUPFAM" id="SSF47384">
    <property type="entry name" value="Homodimeric domain of signal transducing histidine kinase"/>
    <property type="match status" value="1"/>
</dbReference>
<dbReference type="Gene3D" id="3.30.565.10">
    <property type="entry name" value="Histidine kinase-like ATPase, C-terminal domain"/>
    <property type="match status" value="1"/>
</dbReference>
<dbReference type="Gene3D" id="1.10.287.130">
    <property type="match status" value="1"/>
</dbReference>
<dbReference type="InterPro" id="IPR004358">
    <property type="entry name" value="Sig_transdc_His_kin-like_C"/>
</dbReference>
<feature type="domain" description="Histidine kinase" evidence="10">
    <location>
        <begin position="409"/>
        <end position="624"/>
    </location>
</feature>
<keyword evidence="5" id="KW-0547">Nucleotide-binding</keyword>
<dbReference type="Pfam" id="PF02518">
    <property type="entry name" value="HATPase_c"/>
    <property type="match status" value="1"/>
</dbReference>
<dbReference type="Pfam" id="PF00512">
    <property type="entry name" value="HisKA"/>
    <property type="match status" value="1"/>
</dbReference>
<evidence type="ECO:0000256" key="6">
    <source>
        <dbReference type="ARBA" id="ARBA00022777"/>
    </source>
</evidence>
<dbReference type="CDD" id="cd00130">
    <property type="entry name" value="PAS"/>
    <property type="match status" value="1"/>
</dbReference>
<feature type="domain" description="MHYT" evidence="12">
    <location>
        <begin position="10"/>
        <end position="203"/>
    </location>
</feature>
<organism evidence="13">
    <name type="scientific">Tunturiibacter gelidiferens</name>
    <dbReference type="NCBI Taxonomy" id="3069689"/>
    <lineage>
        <taxon>Bacteria</taxon>
        <taxon>Pseudomonadati</taxon>
        <taxon>Acidobacteriota</taxon>
        <taxon>Terriglobia</taxon>
        <taxon>Terriglobales</taxon>
        <taxon>Acidobacteriaceae</taxon>
        <taxon>Tunturiibacter</taxon>
    </lineage>
</organism>
<feature type="transmembrane region" description="Helical" evidence="9">
    <location>
        <begin position="144"/>
        <end position="167"/>
    </location>
</feature>
<proteinExistence type="predicted"/>
<evidence type="ECO:0000259" key="10">
    <source>
        <dbReference type="PROSITE" id="PS50109"/>
    </source>
</evidence>
<evidence type="ECO:0000256" key="2">
    <source>
        <dbReference type="ARBA" id="ARBA00012438"/>
    </source>
</evidence>
<feature type="transmembrane region" description="Helical" evidence="9">
    <location>
        <begin position="179"/>
        <end position="202"/>
    </location>
</feature>
<dbReference type="Gene3D" id="2.10.70.100">
    <property type="match status" value="1"/>
</dbReference>
<reference evidence="13" key="1">
    <citation type="submission" date="2023-08" db="EMBL/GenBank/DDBJ databases">
        <authorList>
            <person name="Messyasz A."/>
            <person name="Mannisto M.K."/>
            <person name="Kerkhof L.J."/>
            <person name="Haggblom M."/>
        </authorList>
    </citation>
    <scope>NUCLEOTIDE SEQUENCE</scope>
    <source>
        <strain evidence="13">M8UP39</strain>
    </source>
</reference>
<reference evidence="13" key="2">
    <citation type="journal article" date="2024" name="Environ. Microbiol.">
        <title>Genome analysis and description of Tunturibacter gen. nov. expands the diversity of Terriglobia in tundra soils.</title>
        <authorList>
            <person name="Messyasz A."/>
            <person name="Mannisto M.K."/>
            <person name="Kerkhof L.J."/>
            <person name="Haggblom M.M."/>
        </authorList>
    </citation>
    <scope>NUCLEOTIDE SEQUENCE</scope>
    <source>
        <strain evidence="13">M8UP39</strain>
    </source>
</reference>
<dbReference type="KEGG" id="tgi:RBB81_12810"/>
<dbReference type="Pfam" id="PF03707">
    <property type="entry name" value="MHYT"/>
    <property type="match status" value="3"/>
</dbReference>
<dbReference type="SMART" id="SM00086">
    <property type="entry name" value="PAC"/>
    <property type="match status" value="1"/>
</dbReference>
<keyword evidence="9" id="KW-0812">Transmembrane</keyword>
<evidence type="ECO:0000259" key="11">
    <source>
        <dbReference type="PROSITE" id="PS50113"/>
    </source>
</evidence>
<keyword evidence="4" id="KW-0808">Transferase</keyword>
<accession>A0AAU7YV58</accession>
<dbReference type="EC" id="2.7.13.3" evidence="2"/>
<feature type="domain" description="PAC" evidence="11">
    <location>
        <begin position="337"/>
        <end position="389"/>
    </location>
</feature>
<keyword evidence="7" id="KW-0067">ATP-binding</keyword>
<dbReference type="SUPFAM" id="SSF55874">
    <property type="entry name" value="ATPase domain of HSP90 chaperone/DNA topoisomerase II/histidine kinase"/>
    <property type="match status" value="1"/>
</dbReference>
<dbReference type="InterPro" id="IPR003661">
    <property type="entry name" value="HisK_dim/P_dom"/>
</dbReference>
<keyword evidence="9" id="KW-1133">Transmembrane helix</keyword>
<dbReference type="PROSITE" id="PS50924">
    <property type="entry name" value="MHYT"/>
    <property type="match status" value="1"/>
</dbReference>
<dbReference type="CDD" id="cd00082">
    <property type="entry name" value="HisKA"/>
    <property type="match status" value="1"/>
</dbReference>
<dbReference type="InterPro" id="IPR001610">
    <property type="entry name" value="PAC"/>
</dbReference>
<feature type="transmembrane region" description="Helical" evidence="9">
    <location>
        <begin position="112"/>
        <end position="132"/>
    </location>
</feature>